<keyword evidence="8 11" id="KW-0406">Ion transport</keyword>
<dbReference type="SUPFAM" id="SSF81296">
    <property type="entry name" value="E set domains"/>
    <property type="match status" value="1"/>
</dbReference>
<keyword evidence="9" id="KW-0472">Membrane</keyword>
<evidence type="ECO:0000256" key="2">
    <source>
        <dbReference type="ARBA" id="ARBA00022448"/>
    </source>
</evidence>
<dbReference type="Pfam" id="PF17655">
    <property type="entry name" value="IRK_C"/>
    <property type="match status" value="1"/>
</dbReference>
<feature type="domain" description="Inward rectifier potassium channel C-terminal" evidence="13">
    <location>
        <begin position="8"/>
        <end position="87"/>
    </location>
</feature>
<dbReference type="InterPro" id="IPR016449">
    <property type="entry name" value="K_chnl_inward-rec_Kir"/>
</dbReference>
<comment type="similarity">
    <text evidence="11">Belongs to the inward rectifier-type potassium channel (TC 1.A.2.1) family.</text>
</comment>
<dbReference type="InterPro" id="IPR041647">
    <property type="entry name" value="IRK_C"/>
</dbReference>
<keyword evidence="5 11" id="KW-0851">Voltage-gated channel</keyword>
<sequence length="105" mass="11706">MKSRNDDSDSLTSHKFQIIAVFNATEMETGATIMATHTYITTDIIAHYKFSNKLVHMHPLGLDVHLDYHYFNALLPITAQESSTSSSSSSRSSVSRSHSSSNRSR</sequence>
<dbReference type="PANTHER" id="PTHR11767">
    <property type="entry name" value="INWARD RECTIFIER POTASSIUM CHANNEL"/>
    <property type="match status" value="1"/>
</dbReference>
<comment type="subcellular location">
    <subcellularLocation>
        <location evidence="1 11">Membrane</location>
        <topology evidence="1 11">Multi-pass membrane protein</topology>
    </subcellularLocation>
</comment>
<feature type="compositionally biased region" description="Low complexity" evidence="12">
    <location>
        <begin position="82"/>
        <end position="105"/>
    </location>
</feature>
<dbReference type="InterPro" id="IPR013518">
    <property type="entry name" value="K_chnl_inward-rec_Kir_cyto"/>
</dbReference>
<keyword evidence="7" id="KW-1133">Transmembrane helix</keyword>
<dbReference type="EMBL" id="GBHO01000948">
    <property type="protein sequence ID" value="JAG42656.1"/>
    <property type="molecule type" value="Transcribed_RNA"/>
</dbReference>
<dbReference type="GO" id="GO:0034702">
    <property type="term" value="C:monoatomic ion channel complex"/>
    <property type="evidence" value="ECO:0007669"/>
    <property type="project" value="UniProtKB-KW"/>
</dbReference>
<proteinExistence type="inferred from homology"/>
<evidence type="ECO:0000313" key="15">
    <source>
        <dbReference type="EMBL" id="JAG42656.1"/>
    </source>
</evidence>
<evidence type="ECO:0000256" key="9">
    <source>
        <dbReference type="ARBA" id="ARBA00023136"/>
    </source>
</evidence>
<dbReference type="GO" id="GO:0034765">
    <property type="term" value="P:regulation of monoatomic ion transmembrane transport"/>
    <property type="evidence" value="ECO:0007669"/>
    <property type="project" value="TreeGrafter"/>
</dbReference>
<evidence type="ECO:0000256" key="1">
    <source>
        <dbReference type="ARBA" id="ARBA00004141"/>
    </source>
</evidence>
<evidence type="ECO:0000256" key="5">
    <source>
        <dbReference type="ARBA" id="ARBA00022882"/>
    </source>
</evidence>
<dbReference type="GO" id="GO:0005886">
    <property type="term" value="C:plasma membrane"/>
    <property type="evidence" value="ECO:0007669"/>
    <property type="project" value="TreeGrafter"/>
</dbReference>
<reference evidence="15" key="2">
    <citation type="submission" date="2014-07" db="EMBL/GenBank/DDBJ databases">
        <authorList>
            <person name="Hull J."/>
        </authorList>
    </citation>
    <scope>NUCLEOTIDE SEQUENCE</scope>
</reference>
<evidence type="ECO:0000259" key="13">
    <source>
        <dbReference type="Pfam" id="PF17655"/>
    </source>
</evidence>
<name>A0A0A9ZFB9_LYGHE</name>
<evidence type="ECO:0000256" key="6">
    <source>
        <dbReference type="ARBA" id="ARBA00022958"/>
    </source>
</evidence>
<accession>A0A0A9ZFB9</accession>
<evidence type="ECO:0000256" key="10">
    <source>
        <dbReference type="ARBA" id="ARBA00023303"/>
    </source>
</evidence>
<evidence type="ECO:0000256" key="4">
    <source>
        <dbReference type="ARBA" id="ARBA00022692"/>
    </source>
</evidence>
<keyword evidence="3 11" id="KW-0633">Potassium transport</keyword>
<dbReference type="PANTHER" id="PTHR11767:SF102">
    <property type="entry name" value="INWARDLY RECTIFYING POTASSIUM CHANNEL 1, ISOFORM F"/>
    <property type="match status" value="1"/>
</dbReference>
<keyword evidence="6 11" id="KW-0630">Potassium</keyword>
<protein>
    <submittedName>
        <fullName evidence="15">Inward rectifier potassium channel irk-1</fullName>
    </submittedName>
</protein>
<keyword evidence="2 11" id="KW-0813">Transport</keyword>
<reference evidence="15" key="1">
    <citation type="journal article" date="2014" name="PLoS ONE">
        <title>Transcriptome-Based Identification of ABC Transporters in the Western Tarnished Plant Bug Lygus hesperus.</title>
        <authorList>
            <person name="Hull J.J."/>
            <person name="Chaney K."/>
            <person name="Geib S.M."/>
            <person name="Fabrick J.A."/>
            <person name="Brent C.S."/>
            <person name="Walsh D."/>
            <person name="Lavine L.C."/>
        </authorList>
    </citation>
    <scope>NUCLEOTIDE SEQUENCE</scope>
</reference>
<keyword evidence="4 11" id="KW-0812">Transmembrane</keyword>
<dbReference type="GO" id="GO:0005242">
    <property type="term" value="F:inward rectifier potassium channel activity"/>
    <property type="evidence" value="ECO:0007669"/>
    <property type="project" value="InterPro"/>
</dbReference>
<gene>
    <name evidence="15" type="primary">irk-1_0</name>
    <name evidence="14" type="synonym">irk-1_1</name>
    <name evidence="15" type="ORF">CM83_24889</name>
    <name evidence="14" type="ORF">CM83_24891</name>
</gene>
<dbReference type="AlphaFoldDB" id="A0A0A9ZFB9"/>
<keyword evidence="10 11" id="KW-0407">Ion channel</keyword>
<feature type="region of interest" description="Disordered" evidence="12">
    <location>
        <begin position="80"/>
        <end position="105"/>
    </location>
</feature>
<dbReference type="GO" id="GO:1990573">
    <property type="term" value="P:potassium ion import across plasma membrane"/>
    <property type="evidence" value="ECO:0007669"/>
    <property type="project" value="TreeGrafter"/>
</dbReference>
<evidence type="ECO:0000256" key="8">
    <source>
        <dbReference type="ARBA" id="ARBA00023065"/>
    </source>
</evidence>
<evidence type="ECO:0000313" key="14">
    <source>
        <dbReference type="EMBL" id="JAG37617.1"/>
    </source>
</evidence>
<evidence type="ECO:0000256" key="11">
    <source>
        <dbReference type="RuleBase" id="RU003822"/>
    </source>
</evidence>
<dbReference type="EMBL" id="GBHO01005987">
    <property type="protein sequence ID" value="JAG37617.1"/>
    <property type="molecule type" value="Transcribed_RNA"/>
</dbReference>
<organism evidence="15">
    <name type="scientific">Lygus hesperus</name>
    <name type="common">Western plant bug</name>
    <dbReference type="NCBI Taxonomy" id="30085"/>
    <lineage>
        <taxon>Eukaryota</taxon>
        <taxon>Metazoa</taxon>
        <taxon>Ecdysozoa</taxon>
        <taxon>Arthropoda</taxon>
        <taxon>Hexapoda</taxon>
        <taxon>Insecta</taxon>
        <taxon>Pterygota</taxon>
        <taxon>Neoptera</taxon>
        <taxon>Paraneoptera</taxon>
        <taxon>Hemiptera</taxon>
        <taxon>Heteroptera</taxon>
        <taxon>Panheteroptera</taxon>
        <taxon>Cimicomorpha</taxon>
        <taxon>Miridae</taxon>
        <taxon>Mirini</taxon>
        <taxon>Lygus</taxon>
    </lineage>
</organism>
<dbReference type="InterPro" id="IPR014756">
    <property type="entry name" value="Ig_E-set"/>
</dbReference>
<evidence type="ECO:0000256" key="12">
    <source>
        <dbReference type="SAM" id="MobiDB-lite"/>
    </source>
</evidence>
<dbReference type="Gene3D" id="2.60.40.1400">
    <property type="entry name" value="G protein-activated inward rectifier potassium channel 1"/>
    <property type="match status" value="1"/>
</dbReference>
<evidence type="ECO:0000256" key="7">
    <source>
        <dbReference type="ARBA" id="ARBA00022989"/>
    </source>
</evidence>
<evidence type="ECO:0000256" key="3">
    <source>
        <dbReference type="ARBA" id="ARBA00022538"/>
    </source>
</evidence>